<dbReference type="AlphaFoldDB" id="A0A1H3Y300"/>
<dbReference type="EMBL" id="FNQF01000003">
    <property type="protein sequence ID" value="SEA05451.1"/>
    <property type="molecule type" value="Genomic_DNA"/>
</dbReference>
<evidence type="ECO:0000313" key="3">
    <source>
        <dbReference type="EMBL" id="SEA05451.1"/>
    </source>
</evidence>
<dbReference type="STRING" id="908615.SAMN05421540_1034"/>
<dbReference type="PANTHER" id="PTHR43265">
    <property type="entry name" value="ESTERASE ESTD"/>
    <property type="match status" value="1"/>
</dbReference>
<protein>
    <recommendedName>
        <fullName evidence="2">Serine aminopeptidase S33 domain-containing protein</fullName>
    </recommendedName>
</protein>
<dbReference type="GO" id="GO:0052689">
    <property type="term" value="F:carboxylic ester hydrolase activity"/>
    <property type="evidence" value="ECO:0007669"/>
    <property type="project" value="TreeGrafter"/>
</dbReference>
<dbReference type="InterPro" id="IPR029058">
    <property type="entry name" value="AB_hydrolase_fold"/>
</dbReference>
<dbReference type="InterPro" id="IPR053145">
    <property type="entry name" value="AB_hydrolase_Est10"/>
</dbReference>
<dbReference type="Proteomes" id="UP000198820">
    <property type="component" value="Unassembled WGS sequence"/>
</dbReference>
<feature type="chain" id="PRO_5011690902" description="Serine aminopeptidase S33 domain-containing protein" evidence="1">
    <location>
        <begin position="21"/>
        <end position="307"/>
    </location>
</feature>
<feature type="signal peptide" evidence="1">
    <location>
        <begin position="1"/>
        <end position="20"/>
    </location>
</feature>
<dbReference type="InterPro" id="IPR022742">
    <property type="entry name" value="Hydrolase_4"/>
</dbReference>
<feature type="domain" description="Serine aminopeptidase S33" evidence="2">
    <location>
        <begin position="64"/>
        <end position="266"/>
    </location>
</feature>
<proteinExistence type="predicted"/>
<gene>
    <name evidence="3" type="ORF">SAMN05421540_1034</name>
</gene>
<reference evidence="3 4" key="1">
    <citation type="submission" date="2016-10" db="EMBL/GenBank/DDBJ databases">
        <authorList>
            <person name="de Groot N.N."/>
        </authorList>
    </citation>
    <scope>NUCLEOTIDE SEQUENCE [LARGE SCALE GENOMIC DNA]</scope>
    <source>
        <strain evidence="3 4">DSM 23581</strain>
    </source>
</reference>
<dbReference type="PANTHER" id="PTHR43265:SF1">
    <property type="entry name" value="ESTERASE ESTD"/>
    <property type="match status" value="1"/>
</dbReference>
<accession>A0A1H3Y300</accession>
<dbReference type="Gene3D" id="3.40.50.1820">
    <property type="entry name" value="alpha/beta hydrolase"/>
    <property type="match status" value="1"/>
</dbReference>
<keyword evidence="4" id="KW-1185">Reference proteome</keyword>
<evidence type="ECO:0000259" key="2">
    <source>
        <dbReference type="Pfam" id="PF12146"/>
    </source>
</evidence>
<sequence length="307" mass="34640">MKHFLLILFLCLITKISAQTDTLKINQFIEGTFVKIDSNAPLAILIQGSGPTDRNGNGSGLKSDHSKMLYEALNNKGINTFTYDKRTVKMLRDQNLNDTILFDDFVNDQIEIIQHFKDKGYTNIHLIGHSQGSLVAILAAQKEIVASIISLSGTSRTADEIIIEQIEKQMPQLLDQVKDNFKRLQNNSKLVGMDNPIILSIFAKQNQKFIVNYMKYDPSLEIEKLNDLPILVVNGDRDLQVPVSDAEDLHKSAKNSELLIIEDMNHVLKIVSGQQVNMKSYNDPEHPVSQKLIDDIEKFIKLHANSN</sequence>
<dbReference type="SUPFAM" id="SSF53474">
    <property type="entry name" value="alpha/beta-Hydrolases"/>
    <property type="match status" value="1"/>
</dbReference>
<name>A0A1H3Y300_9FLAO</name>
<keyword evidence="1" id="KW-0732">Signal</keyword>
<dbReference type="Pfam" id="PF12146">
    <property type="entry name" value="Hydrolase_4"/>
    <property type="match status" value="1"/>
</dbReference>
<organism evidence="3 4">
    <name type="scientific">Psychroflexus halocasei</name>
    <dbReference type="NCBI Taxonomy" id="908615"/>
    <lineage>
        <taxon>Bacteria</taxon>
        <taxon>Pseudomonadati</taxon>
        <taxon>Bacteroidota</taxon>
        <taxon>Flavobacteriia</taxon>
        <taxon>Flavobacteriales</taxon>
        <taxon>Flavobacteriaceae</taxon>
        <taxon>Psychroflexus</taxon>
    </lineage>
</organism>
<evidence type="ECO:0000313" key="4">
    <source>
        <dbReference type="Proteomes" id="UP000198820"/>
    </source>
</evidence>
<dbReference type="RefSeq" id="WP_093240074.1">
    <property type="nucleotide sequence ID" value="NZ_FNQF01000003.1"/>
</dbReference>
<evidence type="ECO:0000256" key="1">
    <source>
        <dbReference type="SAM" id="SignalP"/>
    </source>
</evidence>